<keyword evidence="2" id="KW-1185">Reference proteome</keyword>
<dbReference type="Proteomes" id="UP000005408">
    <property type="component" value="Unassembled WGS sequence"/>
</dbReference>
<reference evidence="1" key="1">
    <citation type="submission" date="2022-08" db="UniProtKB">
        <authorList>
            <consortium name="EnsemblMetazoa"/>
        </authorList>
    </citation>
    <scope>IDENTIFICATION</scope>
    <source>
        <strain evidence="1">05x7-T-G4-1.051#20</strain>
    </source>
</reference>
<dbReference type="PANTHER" id="PTHR31751">
    <property type="entry name" value="SI:CH211-108C17.2-RELATED-RELATED"/>
    <property type="match status" value="1"/>
</dbReference>
<organism evidence="1 2">
    <name type="scientific">Magallana gigas</name>
    <name type="common">Pacific oyster</name>
    <name type="synonym">Crassostrea gigas</name>
    <dbReference type="NCBI Taxonomy" id="29159"/>
    <lineage>
        <taxon>Eukaryota</taxon>
        <taxon>Metazoa</taxon>
        <taxon>Spiralia</taxon>
        <taxon>Lophotrochozoa</taxon>
        <taxon>Mollusca</taxon>
        <taxon>Bivalvia</taxon>
        <taxon>Autobranchia</taxon>
        <taxon>Pteriomorphia</taxon>
        <taxon>Ostreida</taxon>
        <taxon>Ostreoidea</taxon>
        <taxon>Ostreidae</taxon>
        <taxon>Magallana</taxon>
    </lineage>
</organism>
<accession>A0A8W8JL72</accession>
<dbReference type="EnsemblMetazoa" id="G20006.1">
    <property type="protein sequence ID" value="G20006.1:cds"/>
    <property type="gene ID" value="G20006"/>
</dbReference>
<evidence type="ECO:0000313" key="1">
    <source>
        <dbReference type="EnsemblMetazoa" id="G20006.1:cds"/>
    </source>
</evidence>
<evidence type="ECO:0000313" key="2">
    <source>
        <dbReference type="Proteomes" id="UP000005408"/>
    </source>
</evidence>
<protein>
    <submittedName>
        <fullName evidence="1">Uncharacterized protein</fullName>
    </submittedName>
</protein>
<name>A0A8W8JL72_MAGGI</name>
<dbReference type="AlphaFoldDB" id="A0A8W8JL72"/>
<dbReference type="PANTHER" id="PTHR31751:SF44">
    <property type="entry name" value="SI:CH211-211K8.4-RELATED"/>
    <property type="match status" value="1"/>
</dbReference>
<sequence length="186" mass="21036">MLETVGKKKKCELVGDWARSVSNHLYWCASSSDGDGELVSEKWLSVLNHITNVHEGHGQRFPKCLHGELEDRDWINKGSLAFLEMEKVVKGKLLVNDIKKLSPAEQTSALESYHHVVCHIAPKALHFFYAPMKARLYIAALHFNENSYRDQAVNKNGEPIYSISYPKGRKGAGIPKEVKVQQTYSK</sequence>
<proteinExistence type="predicted"/>